<comment type="subcellular location">
    <subcellularLocation>
        <location evidence="8">Cytoplasm</location>
    </subcellularLocation>
</comment>
<comment type="function">
    <text evidence="8">Catalyzes the condensation of pantoate with beta-alanine in an ATP-dependent reaction via a pantoyl-adenylate intermediate.</text>
</comment>
<evidence type="ECO:0000256" key="3">
    <source>
        <dbReference type="ARBA" id="ARBA00022598"/>
    </source>
</evidence>
<dbReference type="CDD" id="cd00560">
    <property type="entry name" value="PanC"/>
    <property type="match status" value="1"/>
</dbReference>
<dbReference type="NCBIfam" id="TIGR00018">
    <property type="entry name" value="panC"/>
    <property type="match status" value="1"/>
</dbReference>
<dbReference type="RefSeq" id="WP_171089848.1">
    <property type="nucleotide sequence ID" value="NZ_CP053069.1"/>
</dbReference>
<dbReference type="PANTHER" id="PTHR21299">
    <property type="entry name" value="CYTIDYLATE KINASE/PANTOATE-BETA-ALANINE LIGASE"/>
    <property type="match status" value="1"/>
</dbReference>
<evidence type="ECO:0000256" key="1">
    <source>
        <dbReference type="ARBA" id="ARBA00004990"/>
    </source>
</evidence>
<sequence>MDVIHTVSGLRERLRGEASVAFVPTMGNLHAGHLSLIELAKAKARCVVSSIFVNRLQFEPGGDFDRYPRTLERDCEMLRAAGCHVVFAPDEAELYPEPQEIRLTAPKAADQLCGPYRPGHFEGVLTVVCKLFDIVCPQVAVFGSKDYQQLHLIRMMVRQLNFGIEIISGDTVREADGLAMSSRNGYLNAAERKTAVGLYTNLKRIKDAIEGGSREYDALRRDAIDALDADGWRVDYVELRDAGRLEAPKPEDMNLRVIGAAWLGKTRLIDNLEITRK</sequence>
<keyword evidence="6 8" id="KW-0067">ATP-binding</keyword>
<accession>A0A6M4GRE1</accession>
<keyword evidence="5 8" id="KW-0547">Nucleotide-binding</keyword>
<feature type="binding site" evidence="8">
    <location>
        <begin position="180"/>
        <end position="183"/>
    </location>
    <ligand>
        <name>ATP</name>
        <dbReference type="ChEBI" id="CHEBI:30616"/>
    </ligand>
</feature>
<gene>
    <name evidence="8 9" type="primary">panC</name>
    <name evidence="9" type="ORF">DSM104443_00871</name>
</gene>
<dbReference type="InterPro" id="IPR003721">
    <property type="entry name" value="Pantoate_ligase"/>
</dbReference>
<dbReference type="SUPFAM" id="SSF52374">
    <property type="entry name" value="Nucleotidylyl transferase"/>
    <property type="match status" value="1"/>
</dbReference>
<feature type="binding site" evidence="8">
    <location>
        <position position="57"/>
    </location>
    <ligand>
        <name>beta-alanine</name>
        <dbReference type="ChEBI" id="CHEBI:57966"/>
    </ligand>
</feature>
<organism evidence="9 10">
    <name type="scientific">Usitatibacter rugosus</name>
    <dbReference type="NCBI Taxonomy" id="2732067"/>
    <lineage>
        <taxon>Bacteria</taxon>
        <taxon>Pseudomonadati</taxon>
        <taxon>Pseudomonadota</taxon>
        <taxon>Betaproteobacteria</taxon>
        <taxon>Nitrosomonadales</taxon>
        <taxon>Usitatibacteraceae</taxon>
        <taxon>Usitatibacter</taxon>
    </lineage>
</organism>
<feature type="active site" description="Proton donor" evidence="8">
    <location>
        <position position="33"/>
    </location>
</feature>
<feature type="binding site" evidence="8">
    <location>
        <begin position="143"/>
        <end position="146"/>
    </location>
    <ligand>
        <name>ATP</name>
        <dbReference type="ChEBI" id="CHEBI:30616"/>
    </ligand>
</feature>
<feature type="binding site" evidence="8">
    <location>
        <position position="149"/>
    </location>
    <ligand>
        <name>(R)-pantoate</name>
        <dbReference type="ChEBI" id="CHEBI:15980"/>
    </ligand>
</feature>
<keyword evidence="10" id="KW-1185">Reference proteome</keyword>
<dbReference type="EMBL" id="CP053069">
    <property type="protein sequence ID" value="QJR09821.1"/>
    <property type="molecule type" value="Genomic_DNA"/>
</dbReference>
<feature type="binding site" evidence="8">
    <location>
        <position position="57"/>
    </location>
    <ligand>
        <name>(R)-pantoate</name>
        <dbReference type="ChEBI" id="CHEBI:15980"/>
    </ligand>
</feature>
<evidence type="ECO:0000256" key="7">
    <source>
        <dbReference type="ARBA" id="ARBA00048258"/>
    </source>
</evidence>
<keyword evidence="3 8" id="KW-0436">Ligase</keyword>
<dbReference type="FunFam" id="3.30.1300.10:FF:000001">
    <property type="entry name" value="Pantothenate synthetase"/>
    <property type="match status" value="1"/>
</dbReference>
<comment type="similarity">
    <text evidence="2 8">Belongs to the pantothenate synthetase family.</text>
</comment>
<dbReference type="GO" id="GO:0005829">
    <property type="term" value="C:cytosol"/>
    <property type="evidence" value="ECO:0007669"/>
    <property type="project" value="TreeGrafter"/>
</dbReference>
<dbReference type="InterPro" id="IPR014729">
    <property type="entry name" value="Rossmann-like_a/b/a_fold"/>
</dbReference>
<evidence type="ECO:0000313" key="9">
    <source>
        <dbReference type="EMBL" id="QJR09821.1"/>
    </source>
</evidence>
<feature type="binding site" evidence="8">
    <location>
        <position position="172"/>
    </location>
    <ligand>
        <name>ATP</name>
        <dbReference type="ChEBI" id="CHEBI:30616"/>
    </ligand>
</feature>
<evidence type="ECO:0000313" key="10">
    <source>
        <dbReference type="Proteomes" id="UP000501534"/>
    </source>
</evidence>
<comment type="miscellaneous">
    <text evidence="8">The reaction proceeds by a bi uni uni bi ping pong mechanism.</text>
</comment>
<evidence type="ECO:0000256" key="5">
    <source>
        <dbReference type="ARBA" id="ARBA00022741"/>
    </source>
</evidence>
<feature type="binding site" evidence="8">
    <location>
        <begin position="26"/>
        <end position="33"/>
    </location>
    <ligand>
        <name>ATP</name>
        <dbReference type="ChEBI" id="CHEBI:30616"/>
    </ligand>
</feature>
<comment type="pathway">
    <text evidence="1 8">Cofactor biosynthesis; (R)-pantothenate biosynthesis; (R)-pantothenate from (R)-pantoate and beta-alanine: step 1/1.</text>
</comment>
<name>A0A6M4GRE1_9PROT</name>
<proteinExistence type="inferred from homology"/>
<dbReference type="UniPathway" id="UPA00028">
    <property type="reaction ID" value="UER00005"/>
</dbReference>
<reference evidence="9 10" key="1">
    <citation type="submission" date="2020-04" db="EMBL/GenBank/DDBJ databases">
        <title>Usitatibacter rugosus gen. nov., sp. nov. and Usitatibacter palustris sp. nov., novel members of Usitatibacteraceae fam. nov. within the order Nitrosomonadales isolated from soil.</title>
        <authorList>
            <person name="Huber K.J."/>
            <person name="Neumann-Schaal M."/>
            <person name="Geppert A."/>
            <person name="Luckner M."/>
            <person name="Wanner G."/>
            <person name="Overmann J."/>
        </authorList>
    </citation>
    <scope>NUCLEOTIDE SEQUENCE [LARGE SCALE GENOMIC DNA]</scope>
    <source>
        <strain evidence="9 10">0125_3</strain>
    </source>
</reference>
<dbReference type="Pfam" id="PF02569">
    <property type="entry name" value="Pantoate_ligase"/>
    <property type="match status" value="1"/>
</dbReference>
<evidence type="ECO:0000256" key="6">
    <source>
        <dbReference type="ARBA" id="ARBA00022840"/>
    </source>
</evidence>
<evidence type="ECO:0000256" key="4">
    <source>
        <dbReference type="ARBA" id="ARBA00022655"/>
    </source>
</evidence>
<dbReference type="Gene3D" id="3.40.50.620">
    <property type="entry name" value="HUPs"/>
    <property type="match status" value="1"/>
</dbReference>
<dbReference type="AlphaFoldDB" id="A0A6M4GRE1"/>
<evidence type="ECO:0000256" key="2">
    <source>
        <dbReference type="ARBA" id="ARBA00009256"/>
    </source>
</evidence>
<dbReference type="HAMAP" id="MF_00158">
    <property type="entry name" value="PanC"/>
    <property type="match status" value="1"/>
</dbReference>
<dbReference type="KEGG" id="uru:DSM104443_00871"/>
<dbReference type="Proteomes" id="UP000501534">
    <property type="component" value="Chromosome"/>
</dbReference>
<dbReference type="InterPro" id="IPR042176">
    <property type="entry name" value="Pantoate_ligase_C"/>
</dbReference>
<keyword evidence="4 8" id="KW-0566">Pantothenate biosynthesis</keyword>
<comment type="catalytic activity">
    <reaction evidence="7 8">
        <text>(R)-pantoate + beta-alanine + ATP = (R)-pantothenate + AMP + diphosphate + H(+)</text>
        <dbReference type="Rhea" id="RHEA:10912"/>
        <dbReference type="ChEBI" id="CHEBI:15378"/>
        <dbReference type="ChEBI" id="CHEBI:15980"/>
        <dbReference type="ChEBI" id="CHEBI:29032"/>
        <dbReference type="ChEBI" id="CHEBI:30616"/>
        <dbReference type="ChEBI" id="CHEBI:33019"/>
        <dbReference type="ChEBI" id="CHEBI:57966"/>
        <dbReference type="ChEBI" id="CHEBI:456215"/>
        <dbReference type="EC" id="6.3.2.1"/>
    </reaction>
</comment>
<protein>
    <recommendedName>
        <fullName evidence="8">Pantothenate synthetase</fullName>
        <shortName evidence="8">PS</shortName>
        <ecNumber evidence="8">6.3.2.1</ecNumber>
    </recommendedName>
    <alternativeName>
        <fullName evidence="8">Pantoate--beta-alanine ligase</fullName>
    </alternativeName>
    <alternativeName>
        <fullName evidence="8">Pantoate-activating enzyme</fullName>
    </alternativeName>
</protein>
<dbReference type="PANTHER" id="PTHR21299:SF1">
    <property type="entry name" value="PANTOATE--BETA-ALANINE LIGASE"/>
    <property type="match status" value="1"/>
</dbReference>
<dbReference type="GO" id="GO:0015940">
    <property type="term" value="P:pantothenate biosynthetic process"/>
    <property type="evidence" value="ECO:0007669"/>
    <property type="project" value="UniProtKB-UniRule"/>
</dbReference>
<dbReference type="EC" id="6.3.2.1" evidence="8"/>
<keyword evidence="8" id="KW-0963">Cytoplasm</keyword>
<dbReference type="Gene3D" id="3.30.1300.10">
    <property type="entry name" value="Pantoate-beta-alanine ligase, C-terminal domain"/>
    <property type="match status" value="1"/>
</dbReference>
<comment type="subunit">
    <text evidence="8">Homodimer.</text>
</comment>
<dbReference type="GO" id="GO:0004592">
    <property type="term" value="F:pantoate-beta-alanine ligase activity"/>
    <property type="evidence" value="ECO:0007669"/>
    <property type="project" value="UniProtKB-UniRule"/>
</dbReference>
<dbReference type="GO" id="GO:0005524">
    <property type="term" value="F:ATP binding"/>
    <property type="evidence" value="ECO:0007669"/>
    <property type="project" value="UniProtKB-KW"/>
</dbReference>
<evidence type="ECO:0000256" key="8">
    <source>
        <dbReference type="HAMAP-Rule" id="MF_00158"/>
    </source>
</evidence>